<dbReference type="InterPro" id="IPR036582">
    <property type="entry name" value="Mao_N_sf"/>
</dbReference>
<evidence type="ECO:0000256" key="2">
    <source>
        <dbReference type="ARBA" id="ARBA00011901"/>
    </source>
</evidence>
<dbReference type="STRING" id="452637.Oter_0587"/>
<dbReference type="InterPro" id="IPR050695">
    <property type="entry name" value="N-acetylmuramoyl_amidase_3"/>
</dbReference>
<feature type="signal peptide" evidence="4">
    <location>
        <begin position="1"/>
        <end position="35"/>
    </location>
</feature>
<dbReference type="Proteomes" id="UP000007013">
    <property type="component" value="Chromosome"/>
</dbReference>
<dbReference type="EMBL" id="CP001032">
    <property type="protein sequence ID" value="ACB73877.1"/>
    <property type="molecule type" value="Genomic_DNA"/>
</dbReference>
<dbReference type="CDD" id="cd02696">
    <property type="entry name" value="MurNAc-LAA"/>
    <property type="match status" value="1"/>
</dbReference>
<dbReference type="Pfam" id="PF01520">
    <property type="entry name" value="Amidase_3"/>
    <property type="match status" value="1"/>
</dbReference>
<organism evidence="6 7">
    <name type="scientific">Opitutus terrae (strain DSM 11246 / JCM 15787 / PB90-1)</name>
    <dbReference type="NCBI Taxonomy" id="452637"/>
    <lineage>
        <taxon>Bacteria</taxon>
        <taxon>Pseudomonadati</taxon>
        <taxon>Verrucomicrobiota</taxon>
        <taxon>Opitutia</taxon>
        <taxon>Opitutales</taxon>
        <taxon>Opitutaceae</taxon>
        <taxon>Opitutus</taxon>
    </lineage>
</organism>
<evidence type="ECO:0000259" key="5">
    <source>
        <dbReference type="SMART" id="SM00646"/>
    </source>
</evidence>
<dbReference type="PANTHER" id="PTHR30404:SF0">
    <property type="entry name" value="N-ACETYLMURAMOYL-L-ALANINE AMIDASE AMIC"/>
    <property type="match status" value="1"/>
</dbReference>
<evidence type="ECO:0000313" key="6">
    <source>
        <dbReference type="EMBL" id="ACB73877.1"/>
    </source>
</evidence>
<name>B1ZSM0_OPITP</name>
<keyword evidence="3 6" id="KW-0378">Hydrolase</keyword>
<keyword evidence="4" id="KW-0732">Signal</keyword>
<keyword evidence="7" id="KW-1185">Reference proteome</keyword>
<comment type="catalytic activity">
    <reaction evidence="1">
        <text>Hydrolyzes the link between N-acetylmuramoyl residues and L-amino acid residues in certain cell-wall glycopeptides.</text>
        <dbReference type="EC" id="3.5.1.28"/>
    </reaction>
</comment>
<dbReference type="eggNOG" id="COG0860">
    <property type="taxonomic scope" value="Bacteria"/>
</dbReference>
<reference evidence="6 7" key="1">
    <citation type="journal article" date="2011" name="J. Bacteriol.">
        <title>Genome sequence of the verrucomicrobium Opitutus terrae PB90-1, an abundant inhabitant of rice paddy soil ecosystems.</title>
        <authorList>
            <person name="van Passel M.W."/>
            <person name="Kant R."/>
            <person name="Palva A."/>
            <person name="Copeland A."/>
            <person name="Lucas S."/>
            <person name="Lapidus A."/>
            <person name="Glavina del Rio T."/>
            <person name="Pitluck S."/>
            <person name="Goltsman E."/>
            <person name="Clum A."/>
            <person name="Sun H."/>
            <person name="Schmutz J."/>
            <person name="Larimer F.W."/>
            <person name="Land M.L."/>
            <person name="Hauser L."/>
            <person name="Kyrpides N."/>
            <person name="Mikhailova N."/>
            <person name="Richardson P.P."/>
            <person name="Janssen P.H."/>
            <person name="de Vos W.M."/>
            <person name="Smidt H."/>
        </authorList>
    </citation>
    <scope>NUCLEOTIDE SEQUENCE [LARGE SCALE GENOMIC DNA]</scope>
    <source>
        <strain evidence="7">DSM 11246 / JCM 15787 / PB90-1</strain>
    </source>
</reference>
<dbReference type="AlphaFoldDB" id="B1ZSM0"/>
<dbReference type="SMART" id="SM00646">
    <property type="entry name" value="Ami_3"/>
    <property type="match status" value="1"/>
</dbReference>
<dbReference type="GO" id="GO:0030288">
    <property type="term" value="C:outer membrane-bounded periplasmic space"/>
    <property type="evidence" value="ECO:0007669"/>
    <property type="project" value="TreeGrafter"/>
</dbReference>
<dbReference type="SUPFAM" id="SSF55383">
    <property type="entry name" value="Copper amine oxidase, domain N"/>
    <property type="match status" value="1"/>
</dbReference>
<evidence type="ECO:0000256" key="3">
    <source>
        <dbReference type="ARBA" id="ARBA00022801"/>
    </source>
</evidence>
<dbReference type="SUPFAM" id="SSF53187">
    <property type="entry name" value="Zn-dependent exopeptidases"/>
    <property type="match status" value="1"/>
</dbReference>
<feature type="domain" description="MurNAc-LAA" evidence="5">
    <location>
        <begin position="202"/>
        <end position="337"/>
    </location>
</feature>
<protein>
    <recommendedName>
        <fullName evidence="2">N-acetylmuramoyl-L-alanine amidase</fullName>
        <ecNumber evidence="2">3.5.1.28</ecNumber>
    </recommendedName>
</protein>
<evidence type="ECO:0000313" key="7">
    <source>
        <dbReference type="Proteomes" id="UP000007013"/>
    </source>
</evidence>
<feature type="chain" id="PRO_5002772057" description="N-acetylmuramoyl-L-alanine amidase" evidence="4">
    <location>
        <begin position="36"/>
        <end position="352"/>
    </location>
</feature>
<dbReference type="KEGG" id="ote:Oter_0587"/>
<dbReference type="GO" id="GO:0008745">
    <property type="term" value="F:N-acetylmuramoyl-L-alanine amidase activity"/>
    <property type="evidence" value="ECO:0007669"/>
    <property type="project" value="UniProtKB-EC"/>
</dbReference>
<evidence type="ECO:0000256" key="4">
    <source>
        <dbReference type="SAM" id="SignalP"/>
    </source>
</evidence>
<dbReference type="GO" id="GO:0009253">
    <property type="term" value="P:peptidoglycan catabolic process"/>
    <property type="evidence" value="ECO:0007669"/>
    <property type="project" value="InterPro"/>
</dbReference>
<dbReference type="InterPro" id="IPR002508">
    <property type="entry name" value="MurNAc-LAA_cat"/>
</dbReference>
<dbReference type="HOGENOM" id="CLU_787177_0_0_0"/>
<evidence type="ECO:0000256" key="1">
    <source>
        <dbReference type="ARBA" id="ARBA00001561"/>
    </source>
</evidence>
<accession>B1ZSM0</accession>
<gene>
    <name evidence="6" type="ordered locus">Oter_0587</name>
</gene>
<dbReference type="EC" id="3.5.1.28" evidence="2"/>
<sequence>MRFFGSALWFLAPGLRASVLAVTLALASWPQPVDASAGTRTSGTVRLFGVRYMDAHEFGRRFGLTQSWTVPLEQVRLTSRWTTLELTVHSVEAMLNGVRLFLSEPVVVSNGKLYLSRGDVDGLFTPILSPSTVPVTRRPKTIVIDAGHGGSDPGNQNRALKLNEETFTLDVARRLQRLLAAAGFKVIMTRTGDRTVSLEKRAEIANRANADLFISIHFNAFSDPGIAGAETYVMTPRLQHSTPQRERDRRMMTTRFDGNAHDRQNALLGYHVHRALVGELRTPDRGLKRFRYSVLRSVDCPAVLVEAAFLSNPREARAVTSASHRQRIAKAIASGVTRHVAVVERNLKSRRR</sequence>
<proteinExistence type="predicted"/>
<dbReference type="Gene3D" id="3.40.630.40">
    <property type="entry name" value="Zn-dependent exopeptidases"/>
    <property type="match status" value="1"/>
</dbReference>
<dbReference type="PANTHER" id="PTHR30404">
    <property type="entry name" value="N-ACETYLMURAMOYL-L-ALANINE AMIDASE"/>
    <property type="match status" value="1"/>
</dbReference>